<dbReference type="PANTHER" id="PTHR11461">
    <property type="entry name" value="SERINE PROTEASE INHIBITOR, SERPIN"/>
    <property type="match status" value="1"/>
</dbReference>
<gene>
    <name evidence="4" type="ORF">HNR70_002414</name>
</gene>
<reference evidence="4 5" key="1">
    <citation type="submission" date="2020-08" db="EMBL/GenBank/DDBJ databases">
        <title>Sequencing the genomes of 1000 actinobacteria strains.</title>
        <authorList>
            <person name="Klenk H.-P."/>
        </authorList>
    </citation>
    <scope>NUCLEOTIDE SEQUENCE [LARGE SCALE GENOMIC DNA]</scope>
    <source>
        <strain evidence="4 5">DSM 28796</strain>
    </source>
</reference>
<comment type="similarity">
    <text evidence="1">Belongs to the serpin family.</text>
</comment>
<dbReference type="InterPro" id="IPR036186">
    <property type="entry name" value="Serpin_sf"/>
</dbReference>
<protein>
    <submittedName>
        <fullName evidence="4">Serpin B</fullName>
    </submittedName>
</protein>
<dbReference type="InterPro" id="IPR042185">
    <property type="entry name" value="Serpin_sf_2"/>
</dbReference>
<dbReference type="GO" id="GO:0004867">
    <property type="term" value="F:serine-type endopeptidase inhibitor activity"/>
    <property type="evidence" value="ECO:0007669"/>
    <property type="project" value="InterPro"/>
</dbReference>
<dbReference type="PROSITE" id="PS00284">
    <property type="entry name" value="SERPIN"/>
    <property type="match status" value="1"/>
</dbReference>
<sequence>MTTDDARSRELRDAAASPARARPVLAHPAPARPAPARLTPRSPASVPRRTLLTASALVPLTAATLSACGLTGTGGAEPELRAELPRAEPGDPATAGELTIPFAARMLGALDRAPVNAVCSPLSAQVALTMLGMGAAGQTRTEMEEVLGGSMDELAEAANTLSQTLATVGDAEREAAEEVGGGELPEPPRASLVNGTWAQEGLEIQESFLEDLATWFGSGVFQADFTADGPREQAREEINGWVADSTEDLIQELLAEGVLRPNTRLVLVNALHLKAAWPEELTRQGGTFTPAGGGPISCEMLHGMTVGWYEDSLCTATRLATHGDQLSLALVRPERDLSSVLDEWSASADDPAAGLAALLTGLEDPSEQVQFAVPALDIGWDDSLKDLLVGLGMGSAFSDGADFSGVTGAPELAIDEVVQKAVLSLDEQGMEAAAATAVIARETSMPVIEHEITFDRPFLLVAYERATGAPLVAGWVGDPTQTR</sequence>
<evidence type="ECO:0000313" key="4">
    <source>
        <dbReference type="EMBL" id="MBB5832601.1"/>
    </source>
</evidence>
<proteinExistence type="inferred from homology"/>
<feature type="compositionally biased region" description="Low complexity" evidence="2">
    <location>
        <begin position="14"/>
        <end position="44"/>
    </location>
</feature>
<dbReference type="Pfam" id="PF00079">
    <property type="entry name" value="Serpin"/>
    <property type="match status" value="1"/>
</dbReference>
<keyword evidence="5" id="KW-1185">Reference proteome</keyword>
<dbReference type="PANTHER" id="PTHR11461:SF211">
    <property type="entry name" value="GH10112P-RELATED"/>
    <property type="match status" value="1"/>
</dbReference>
<name>A0A841AG75_9MICO</name>
<dbReference type="EMBL" id="JACHLZ010000001">
    <property type="protein sequence ID" value="MBB5832601.1"/>
    <property type="molecule type" value="Genomic_DNA"/>
</dbReference>
<accession>A0A841AG75</accession>
<dbReference type="RefSeq" id="WP_184325900.1">
    <property type="nucleotide sequence ID" value="NZ_JACHLZ010000001.1"/>
</dbReference>
<comment type="caution">
    <text evidence="4">The sequence shown here is derived from an EMBL/GenBank/DDBJ whole genome shotgun (WGS) entry which is preliminary data.</text>
</comment>
<feature type="compositionally biased region" description="Basic and acidic residues" evidence="2">
    <location>
        <begin position="1"/>
        <end position="13"/>
    </location>
</feature>
<evidence type="ECO:0000259" key="3">
    <source>
        <dbReference type="SMART" id="SM00093"/>
    </source>
</evidence>
<organism evidence="4 5">
    <name type="scientific">Brachybacterium aquaticum</name>
    <dbReference type="NCBI Taxonomy" id="1432564"/>
    <lineage>
        <taxon>Bacteria</taxon>
        <taxon>Bacillati</taxon>
        <taxon>Actinomycetota</taxon>
        <taxon>Actinomycetes</taxon>
        <taxon>Micrococcales</taxon>
        <taxon>Dermabacteraceae</taxon>
        <taxon>Brachybacterium</taxon>
    </lineage>
</organism>
<dbReference type="Gene3D" id="2.30.39.10">
    <property type="entry name" value="Alpha-1-antitrypsin, domain 1"/>
    <property type="match status" value="1"/>
</dbReference>
<dbReference type="InterPro" id="IPR000215">
    <property type="entry name" value="Serpin_fam"/>
</dbReference>
<dbReference type="AlphaFoldDB" id="A0A841AG75"/>
<evidence type="ECO:0000256" key="2">
    <source>
        <dbReference type="SAM" id="MobiDB-lite"/>
    </source>
</evidence>
<evidence type="ECO:0000256" key="1">
    <source>
        <dbReference type="RuleBase" id="RU000411"/>
    </source>
</evidence>
<dbReference type="SUPFAM" id="SSF56574">
    <property type="entry name" value="Serpins"/>
    <property type="match status" value="1"/>
</dbReference>
<dbReference type="SMART" id="SM00093">
    <property type="entry name" value="SERPIN"/>
    <property type="match status" value="1"/>
</dbReference>
<dbReference type="Gene3D" id="3.30.497.10">
    <property type="entry name" value="Antithrombin, subunit I, domain 2"/>
    <property type="match status" value="1"/>
</dbReference>
<dbReference type="Proteomes" id="UP000588158">
    <property type="component" value="Unassembled WGS sequence"/>
</dbReference>
<evidence type="ECO:0000313" key="5">
    <source>
        <dbReference type="Proteomes" id="UP000588158"/>
    </source>
</evidence>
<dbReference type="InterPro" id="IPR023795">
    <property type="entry name" value="Serpin_CS"/>
</dbReference>
<feature type="domain" description="Serpin" evidence="3">
    <location>
        <begin position="104"/>
        <end position="479"/>
    </location>
</feature>
<dbReference type="GO" id="GO:0005615">
    <property type="term" value="C:extracellular space"/>
    <property type="evidence" value="ECO:0007669"/>
    <property type="project" value="InterPro"/>
</dbReference>
<dbReference type="InterPro" id="IPR023796">
    <property type="entry name" value="Serpin_dom"/>
</dbReference>
<feature type="region of interest" description="Disordered" evidence="2">
    <location>
        <begin position="1"/>
        <end position="46"/>
    </location>
</feature>
<dbReference type="InterPro" id="IPR042178">
    <property type="entry name" value="Serpin_sf_1"/>
</dbReference>